<gene>
    <name evidence="2" type="ORF">DFR68_101322</name>
</gene>
<keyword evidence="1" id="KW-0812">Transmembrane</keyword>
<dbReference type="EMBL" id="QQAZ01000001">
    <property type="protein sequence ID" value="RDI55489.1"/>
    <property type="molecule type" value="Genomic_DNA"/>
</dbReference>
<name>A0A370HJ35_9NOCA</name>
<dbReference type="STRING" id="1210089.GCA_001613165_04610"/>
<dbReference type="RefSeq" id="WP_068023109.1">
    <property type="nucleotide sequence ID" value="NZ_QQAZ01000001.1"/>
</dbReference>
<evidence type="ECO:0000313" key="3">
    <source>
        <dbReference type="Proteomes" id="UP000255355"/>
    </source>
</evidence>
<accession>A0A370HJ35</accession>
<reference evidence="2 3" key="1">
    <citation type="submission" date="2018-07" db="EMBL/GenBank/DDBJ databases">
        <title>Genomic Encyclopedia of Type Strains, Phase IV (KMG-IV): sequencing the most valuable type-strain genomes for metagenomic binning, comparative biology and taxonomic classification.</title>
        <authorList>
            <person name="Goeker M."/>
        </authorList>
    </citation>
    <scope>NUCLEOTIDE SEQUENCE [LARGE SCALE GENOMIC DNA]</scope>
    <source>
        <strain evidence="2 3">DSM 44952</strain>
    </source>
</reference>
<keyword evidence="1" id="KW-0472">Membrane</keyword>
<feature type="transmembrane region" description="Helical" evidence="1">
    <location>
        <begin position="12"/>
        <end position="33"/>
    </location>
</feature>
<comment type="caution">
    <text evidence="2">The sequence shown here is derived from an EMBL/GenBank/DDBJ whole genome shotgun (WGS) entry which is preliminary data.</text>
</comment>
<dbReference type="OrthoDB" id="9812802at2"/>
<proteinExistence type="predicted"/>
<keyword evidence="1" id="KW-1133">Transmembrane helix</keyword>
<feature type="transmembrane region" description="Helical" evidence="1">
    <location>
        <begin position="39"/>
        <end position="61"/>
    </location>
</feature>
<sequence length="81" mass="9283">MKWSKWDRQLHRWLSIIFTTTVLVAIVAAALGMTESAAWVFYVPLLPLLLLMVTGLYMFVLPYRVKRNSARPGPYTGIDQV</sequence>
<protein>
    <submittedName>
        <fullName evidence="2">Uncharacterized protein</fullName>
    </submittedName>
</protein>
<dbReference type="Proteomes" id="UP000255355">
    <property type="component" value="Unassembled WGS sequence"/>
</dbReference>
<keyword evidence="3" id="KW-1185">Reference proteome</keyword>
<dbReference type="AlphaFoldDB" id="A0A370HJ35"/>
<evidence type="ECO:0000256" key="1">
    <source>
        <dbReference type="SAM" id="Phobius"/>
    </source>
</evidence>
<evidence type="ECO:0000313" key="2">
    <source>
        <dbReference type="EMBL" id="RDI55489.1"/>
    </source>
</evidence>
<organism evidence="2 3">
    <name type="scientific">Nocardia mexicana</name>
    <dbReference type="NCBI Taxonomy" id="279262"/>
    <lineage>
        <taxon>Bacteria</taxon>
        <taxon>Bacillati</taxon>
        <taxon>Actinomycetota</taxon>
        <taxon>Actinomycetes</taxon>
        <taxon>Mycobacteriales</taxon>
        <taxon>Nocardiaceae</taxon>
        <taxon>Nocardia</taxon>
    </lineage>
</organism>